<dbReference type="PIRSF" id="PIRSF001365">
    <property type="entry name" value="DHDPS"/>
    <property type="match status" value="1"/>
</dbReference>
<evidence type="ECO:0000256" key="12">
    <source>
        <dbReference type="HAMAP-Rule" id="MF_00418"/>
    </source>
</evidence>
<comment type="function">
    <text evidence="1 12">Catalyzes the condensation of (S)-aspartate-beta-semialdehyde [(S)-ASA] and pyruvate to 4-hydroxy-tetrahydrodipicolinate (HTPA).</text>
</comment>
<evidence type="ECO:0000256" key="1">
    <source>
        <dbReference type="ARBA" id="ARBA00003294"/>
    </source>
</evidence>
<dbReference type="InterPro" id="IPR002220">
    <property type="entry name" value="DapA-like"/>
</dbReference>
<dbReference type="NCBIfam" id="TIGR00674">
    <property type="entry name" value="dapA"/>
    <property type="match status" value="1"/>
</dbReference>
<dbReference type="OrthoDB" id="9782828at2"/>
<evidence type="ECO:0000256" key="7">
    <source>
        <dbReference type="ARBA" id="ARBA00022915"/>
    </source>
</evidence>
<dbReference type="Proteomes" id="UP000320055">
    <property type="component" value="Unassembled WGS sequence"/>
</dbReference>
<dbReference type="PROSITE" id="PS00666">
    <property type="entry name" value="DHDPS_2"/>
    <property type="match status" value="1"/>
</dbReference>
<comment type="subunit">
    <text evidence="12">Homotetramer; dimer of dimers.</text>
</comment>
<organism evidence="16 17">
    <name type="scientific">Hyella patelloides LEGE 07179</name>
    <dbReference type="NCBI Taxonomy" id="945734"/>
    <lineage>
        <taxon>Bacteria</taxon>
        <taxon>Bacillati</taxon>
        <taxon>Cyanobacteriota</taxon>
        <taxon>Cyanophyceae</taxon>
        <taxon>Pleurocapsales</taxon>
        <taxon>Hyellaceae</taxon>
        <taxon>Hyella</taxon>
    </lineage>
</organism>
<feature type="active site" description="Schiff-base intermediate with substrate" evidence="12 14">
    <location>
        <position position="166"/>
    </location>
</feature>
<dbReference type="InterPro" id="IPR013785">
    <property type="entry name" value="Aldolase_TIM"/>
</dbReference>
<feature type="site" description="Part of a proton relay during catalysis" evidence="12">
    <location>
        <position position="48"/>
    </location>
</feature>
<evidence type="ECO:0000313" key="16">
    <source>
        <dbReference type="EMBL" id="VEP12076.1"/>
    </source>
</evidence>
<comment type="subcellular location">
    <subcellularLocation>
        <location evidence="12">Cytoplasm</location>
    </subcellularLocation>
</comment>
<dbReference type="AlphaFoldDB" id="A0A563VKT8"/>
<dbReference type="SMART" id="SM01130">
    <property type="entry name" value="DHDPS"/>
    <property type="match status" value="1"/>
</dbReference>
<dbReference type="PRINTS" id="PR00146">
    <property type="entry name" value="DHPICSNTHASE"/>
</dbReference>
<evidence type="ECO:0000256" key="3">
    <source>
        <dbReference type="ARBA" id="ARBA00007592"/>
    </source>
</evidence>
<dbReference type="InterPro" id="IPR005263">
    <property type="entry name" value="DapA"/>
</dbReference>
<dbReference type="GO" id="GO:0008840">
    <property type="term" value="F:4-hydroxy-tetrahydrodipicolinate synthase activity"/>
    <property type="evidence" value="ECO:0007669"/>
    <property type="project" value="UniProtKB-UniRule"/>
</dbReference>
<dbReference type="PROSITE" id="PS00665">
    <property type="entry name" value="DHDPS_1"/>
    <property type="match status" value="1"/>
</dbReference>
<dbReference type="InterPro" id="IPR020625">
    <property type="entry name" value="Schiff_base-form_aldolases_AS"/>
</dbReference>
<evidence type="ECO:0000256" key="15">
    <source>
        <dbReference type="PIRSR" id="PIRSR001365-2"/>
    </source>
</evidence>
<evidence type="ECO:0000256" key="13">
    <source>
        <dbReference type="PIRNR" id="PIRNR001365"/>
    </source>
</evidence>
<dbReference type="Gene3D" id="3.20.20.70">
    <property type="entry name" value="Aldolase class I"/>
    <property type="match status" value="1"/>
</dbReference>
<feature type="binding site" evidence="12 15">
    <location>
        <position position="211"/>
    </location>
    <ligand>
        <name>pyruvate</name>
        <dbReference type="ChEBI" id="CHEBI:15361"/>
    </ligand>
</feature>
<comment type="similarity">
    <text evidence="3 12 13">Belongs to the DapA family.</text>
</comment>
<dbReference type="HAMAP" id="MF_00418">
    <property type="entry name" value="DapA"/>
    <property type="match status" value="1"/>
</dbReference>
<dbReference type="PANTHER" id="PTHR12128">
    <property type="entry name" value="DIHYDRODIPICOLINATE SYNTHASE"/>
    <property type="match status" value="1"/>
</dbReference>
<evidence type="ECO:0000256" key="2">
    <source>
        <dbReference type="ARBA" id="ARBA00005120"/>
    </source>
</evidence>
<comment type="caution">
    <text evidence="12">Was originally thought to be a dihydrodipicolinate synthase (DHDPS), catalyzing the condensation of (S)-aspartate-beta-semialdehyde [(S)-ASA] and pyruvate to dihydrodipicolinate (DHDP). However, it was shown in E.coli that the product of the enzymatic reaction is not dihydrodipicolinate but in fact (4S)-4-hydroxy-2,3,4,5-tetrahydro-(2S)-dipicolinic acid (HTPA), and that the consecutive dehydration reaction leading to DHDP is not spontaneous but catalyzed by DapB.</text>
</comment>
<keyword evidence="7 12" id="KW-0220">Diaminopimelate biosynthesis</keyword>
<keyword evidence="8 12" id="KW-0457">Lysine biosynthesis</keyword>
<evidence type="ECO:0000256" key="6">
    <source>
        <dbReference type="ARBA" id="ARBA00022605"/>
    </source>
</evidence>
<dbReference type="RefSeq" id="WP_144869918.1">
    <property type="nucleotide sequence ID" value="NZ_LR213884.1"/>
</dbReference>
<keyword evidence="10 12" id="KW-0704">Schiff base</keyword>
<keyword evidence="9 12" id="KW-0456">Lyase</keyword>
<dbReference type="EMBL" id="CAACVJ010000037">
    <property type="protein sequence ID" value="VEP12076.1"/>
    <property type="molecule type" value="Genomic_DNA"/>
</dbReference>
<evidence type="ECO:0000256" key="5">
    <source>
        <dbReference type="ARBA" id="ARBA00022490"/>
    </source>
</evidence>
<dbReference type="EC" id="4.3.3.7" evidence="4 12"/>
<evidence type="ECO:0000313" key="17">
    <source>
        <dbReference type="Proteomes" id="UP000320055"/>
    </source>
</evidence>
<keyword evidence="5 12" id="KW-0963">Cytoplasm</keyword>
<dbReference type="GO" id="GO:0009089">
    <property type="term" value="P:lysine biosynthetic process via diaminopimelate"/>
    <property type="evidence" value="ECO:0007669"/>
    <property type="project" value="UniProtKB-UniRule"/>
</dbReference>
<dbReference type="GO" id="GO:0019877">
    <property type="term" value="P:diaminopimelate biosynthetic process"/>
    <property type="evidence" value="ECO:0007669"/>
    <property type="project" value="UniProtKB-UniRule"/>
</dbReference>
<evidence type="ECO:0000256" key="9">
    <source>
        <dbReference type="ARBA" id="ARBA00023239"/>
    </source>
</evidence>
<evidence type="ECO:0000256" key="8">
    <source>
        <dbReference type="ARBA" id="ARBA00023154"/>
    </source>
</evidence>
<comment type="pathway">
    <text evidence="2 12">Amino-acid biosynthesis; L-lysine biosynthesis via DAP pathway; (S)-tetrahydrodipicolinate from L-aspartate: step 3/4.</text>
</comment>
<proteinExistence type="inferred from homology"/>
<reference evidence="16 17" key="1">
    <citation type="submission" date="2019-01" db="EMBL/GenBank/DDBJ databases">
        <authorList>
            <person name="Brito A."/>
        </authorList>
    </citation>
    <scope>NUCLEOTIDE SEQUENCE [LARGE SCALE GENOMIC DNA]</scope>
    <source>
        <strain evidence="16">1</strain>
    </source>
</reference>
<keyword evidence="17" id="KW-1185">Reference proteome</keyword>
<keyword evidence="6 12" id="KW-0028">Amino-acid biosynthesis</keyword>
<feature type="binding site" evidence="12 15">
    <location>
        <position position="49"/>
    </location>
    <ligand>
        <name>pyruvate</name>
        <dbReference type="ChEBI" id="CHEBI:15361"/>
    </ligand>
</feature>
<dbReference type="GO" id="GO:0005829">
    <property type="term" value="C:cytosol"/>
    <property type="evidence" value="ECO:0007669"/>
    <property type="project" value="TreeGrafter"/>
</dbReference>
<name>A0A563VKT8_9CYAN</name>
<accession>A0A563VKT8</accession>
<evidence type="ECO:0000256" key="10">
    <source>
        <dbReference type="ARBA" id="ARBA00023270"/>
    </source>
</evidence>
<gene>
    <name evidence="12 16" type="primary">dapA</name>
    <name evidence="16" type="ORF">H1P_1310014</name>
</gene>
<dbReference type="Pfam" id="PF00701">
    <property type="entry name" value="DHDPS"/>
    <property type="match status" value="1"/>
</dbReference>
<comment type="catalytic activity">
    <reaction evidence="11 12">
        <text>L-aspartate 4-semialdehyde + pyruvate = (2S,4S)-4-hydroxy-2,3,4,5-tetrahydrodipicolinate + H2O + H(+)</text>
        <dbReference type="Rhea" id="RHEA:34171"/>
        <dbReference type="ChEBI" id="CHEBI:15361"/>
        <dbReference type="ChEBI" id="CHEBI:15377"/>
        <dbReference type="ChEBI" id="CHEBI:15378"/>
        <dbReference type="ChEBI" id="CHEBI:67139"/>
        <dbReference type="ChEBI" id="CHEBI:537519"/>
        <dbReference type="EC" id="4.3.3.7"/>
    </reaction>
</comment>
<dbReference type="SUPFAM" id="SSF51569">
    <property type="entry name" value="Aldolase"/>
    <property type="match status" value="1"/>
</dbReference>
<protein>
    <recommendedName>
        <fullName evidence="4 12">4-hydroxy-tetrahydrodipicolinate synthase</fullName>
        <shortName evidence="12">HTPA synthase</shortName>
        <ecNumber evidence="4 12">4.3.3.7</ecNumber>
    </recommendedName>
</protein>
<feature type="active site" description="Proton donor/acceptor" evidence="12 14">
    <location>
        <position position="137"/>
    </location>
</feature>
<feature type="site" description="Part of a proton relay during catalysis" evidence="12">
    <location>
        <position position="112"/>
    </location>
</feature>
<evidence type="ECO:0000256" key="4">
    <source>
        <dbReference type="ARBA" id="ARBA00012086"/>
    </source>
</evidence>
<dbReference type="CDD" id="cd00950">
    <property type="entry name" value="DHDPS"/>
    <property type="match status" value="1"/>
</dbReference>
<evidence type="ECO:0000256" key="14">
    <source>
        <dbReference type="PIRSR" id="PIRSR001365-1"/>
    </source>
</evidence>
<evidence type="ECO:0000256" key="11">
    <source>
        <dbReference type="ARBA" id="ARBA00047836"/>
    </source>
</evidence>
<dbReference type="PANTHER" id="PTHR12128:SF66">
    <property type="entry name" value="4-HYDROXY-2-OXOGLUTARATE ALDOLASE, MITOCHONDRIAL"/>
    <property type="match status" value="1"/>
</dbReference>
<sequence>METISGSIVALVTPFNEDKDQTVNLDKLEELIHYHADRGTSGVLVCGTTGESPTLNHQEHEQVIYRSTQVAKERGIKIVAGTGSNSTIEAVRLTTHAAQIGVDACLIVTPYYNKPTPAGLMAHFQELDSVGIPLIAYNIPGRTGINITPSTFIELAHSCQNIVGLKASNGNLDEITETAYLLRALPRSCAIYSGDDSLTLPILAVGGIGVISVAANILPKTMSQLVHEYRSKNVDKARLIAQNIHGFCRSLLKVGANPAPIKAVMNMAGMQVGSVRKPIVEISPEQAALLVTLNQKMAEDFTNTALSYEGLNLTLPRLIK</sequence>
<dbReference type="InterPro" id="IPR020624">
    <property type="entry name" value="Schiff_base-form_aldolases_CS"/>
</dbReference>
<dbReference type="UniPathway" id="UPA00034">
    <property type="reaction ID" value="UER00017"/>
</dbReference>